<proteinExistence type="predicted"/>
<comment type="caution">
    <text evidence="1">The sequence shown here is derived from an EMBL/GenBank/DDBJ whole genome shotgun (WGS) entry which is preliminary data.</text>
</comment>
<dbReference type="EMBL" id="BSXS01000474">
    <property type="protein sequence ID" value="GME72639.1"/>
    <property type="molecule type" value="Genomic_DNA"/>
</dbReference>
<protein>
    <submittedName>
        <fullName evidence="1">Unnamed protein product</fullName>
    </submittedName>
</protein>
<reference evidence="1" key="1">
    <citation type="submission" date="2023-04" db="EMBL/GenBank/DDBJ databases">
        <title>Ambrosiozyma monospora NBRC 10751.</title>
        <authorList>
            <person name="Ichikawa N."/>
            <person name="Sato H."/>
            <person name="Tonouchi N."/>
        </authorList>
    </citation>
    <scope>NUCLEOTIDE SEQUENCE</scope>
    <source>
        <strain evidence="1">NBRC 10751</strain>
    </source>
</reference>
<evidence type="ECO:0000313" key="2">
    <source>
        <dbReference type="Proteomes" id="UP001165064"/>
    </source>
</evidence>
<organism evidence="1 2">
    <name type="scientific">Ambrosiozyma monospora</name>
    <name type="common">Yeast</name>
    <name type="synonym">Endomycopsis monosporus</name>
    <dbReference type="NCBI Taxonomy" id="43982"/>
    <lineage>
        <taxon>Eukaryota</taxon>
        <taxon>Fungi</taxon>
        <taxon>Dikarya</taxon>
        <taxon>Ascomycota</taxon>
        <taxon>Saccharomycotina</taxon>
        <taxon>Pichiomycetes</taxon>
        <taxon>Pichiales</taxon>
        <taxon>Pichiaceae</taxon>
        <taxon>Ambrosiozyma</taxon>
    </lineage>
</organism>
<accession>A0ACB5SUB1</accession>
<gene>
    <name evidence="1" type="ORF">Amon02_000107200</name>
</gene>
<name>A0ACB5SUB1_AMBMO</name>
<sequence>MKALHFEKIEDIEESTWADVGLDDIAKKLFQRGIFDEIEVIFAAKEAKRITQKRKGNEKKIAFLKTDVIQQFGFSLHFFASEEDSVVVLRTLRCEKVVLKKPALMEFLAKPELNEISTMLAKDLEPYSTDWTSEHPTKPEKGPHELARADRIYLELIYNLRHYWKSRMRALNAILNYEKDYEDLVKKLETVDVALDSLESSDNLRQVIDIILVVGNYMNSTSKQAQGFKLSSLHRLTFLKGHKNTFSFLHYVEKIIRENYPEVLNFVLELKTTFPAAKVFIEQLKQDYAIFSASIRNIDSSLQNGNLSDSSTFHPEDQFLNTVLKGLPDARMK</sequence>
<keyword evidence="2" id="KW-1185">Reference proteome</keyword>
<evidence type="ECO:0000313" key="1">
    <source>
        <dbReference type="EMBL" id="GME72639.1"/>
    </source>
</evidence>
<dbReference type="Proteomes" id="UP001165064">
    <property type="component" value="Unassembled WGS sequence"/>
</dbReference>